<dbReference type="GeneID" id="8246030"/>
<dbReference type="AlphaFoldDB" id="C1EBJ5"/>
<accession>C1EBJ5</accession>
<dbReference type="KEGG" id="mis:MICPUN_61094"/>
<feature type="coiled-coil region" evidence="1">
    <location>
        <begin position="232"/>
        <end position="259"/>
    </location>
</feature>
<dbReference type="Proteomes" id="UP000002009">
    <property type="component" value="Chromosome 9"/>
</dbReference>
<gene>
    <name evidence="2" type="ORF">MICPUN_61094</name>
</gene>
<evidence type="ECO:0000313" key="3">
    <source>
        <dbReference type="Proteomes" id="UP000002009"/>
    </source>
</evidence>
<evidence type="ECO:0000313" key="2">
    <source>
        <dbReference type="EMBL" id="ACO65423.1"/>
    </source>
</evidence>
<protein>
    <submittedName>
        <fullName evidence="2">Uncharacterized protein</fullName>
    </submittedName>
</protein>
<dbReference type="OMA" id="IKERYRA"/>
<reference evidence="2 3" key="1">
    <citation type="journal article" date="2009" name="Science">
        <title>Green evolution and dynamic adaptations revealed by genomes of the marine picoeukaryotes Micromonas.</title>
        <authorList>
            <person name="Worden A.Z."/>
            <person name="Lee J.H."/>
            <person name="Mock T."/>
            <person name="Rouze P."/>
            <person name="Simmons M.P."/>
            <person name="Aerts A.L."/>
            <person name="Allen A.E."/>
            <person name="Cuvelier M.L."/>
            <person name="Derelle E."/>
            <person name="Everett M.V."/>
            <person name="Foulon E."/>
            <person name="Grimwood J."/>
            <person name="Gundlach H."/>
            <person name="Henrissat B."/>
            <person name="Napoli C."/>
            <person name="McDonald S.M."/>
            <person name="Parker M.S."/>
            <person name="Rombauts S."/>
            <person name="Salamov A."/>
            <person name="Von Dassow P."/>
            <person name="Badger J.H."/>
            <person name="Coutinho P.M."/>
            <person name="Demir E."/>
            <person name="Dubchak I."/>
            <person name="Gentemann C."/>
            <person name="Eikrem W."/>
            <person name="Gready J.E."/>
            <person name="John U."/>
            <person name="Lanier W."/>
            <person name="Lindquist E.A."/>
            <person name="Lucas S."/>
            <person name="Mayer K.F."/>
            <person name="Moreau H."/>
            <person name="Not F."/>
            <person name="Otillar R."/>
            <person name="Panaud O."/>
            <person name="Pangilinan J."/>
            <person name="Paulsen I."/>
            <person name="Piegu B."/>
            <person name="Poliakov A."/>
            <person name="Robbens S."/>
            <person name="Schmutz J."/>
            <person name="Toulza E."/>
            <person name="Wyss T."/>
            <person name="Zelensky A."/>
            <person name="Zhou K."/>
            <person name="Armbrust E.V."/>
            <person name="Bhattacharya D."/>
            <person name="Goodenough U.W."/>
            <person name="Van de Peer Y."/>
            <person name="Grigoriev I.V."/>
        </authorList>
    </citation>
    <scope>NUCLEOTIDE SEQUENCE [LARGE SCALE GENOMIC DNA]</scope>
    <source>
        <strain evidence="3">RCC299 / NOUM17</strain>
    </source>
</reference>
<sequence>MSGGPTRVASRALARALSRPLHTSGTKDKAAHALNLASAAAHPPPAASSASALPFFARFIGAILDVALTPAQRAAMLDRTTNDDGRGFAAAGVARGDSDALAAVAAARRERDVALDRVADLESTTASLRASVTKLEGKTWSDSDQMRLLRDQLWQANQDAADARVALNAVREDLEHAVRREADLAVRVVAAKDEAVAEVVTRAKTEFDQLRTSMEEKHTSLLASVECKVAKLEATEAKARGLEAALAAAETRLAETSALEKKVASHELYGTMLRDFGYKKIYAMPAKNLVCKDKVGIYDQQRAFRAERAQVIAAEKAKEAVFSLPGVVTLAEGTAAVRGKKTKKKSSLLFGSSSANNTGAHILDGQHRVGALEILLSQGVIAPDHTVLVEVFENVDDARASEIFTEINAAQPIRFVDMPGVAPADVKWMLEGAAQRIKERYRAMFSASERCKIPNINLDVLREELFSAEVVTRFGIADEDAFVAWLESENAKLAQRTEKEWLEARPKRGRGSTGSEETYLKALAKAKEHGFYLGMDFSWLDVTDA</sequence>
<name>C1EBJ5_MICCC</name>
<organism evidence="2 3">
    <name type="scientific">Micromonas commoda (strain RCC299 / NOUM17 / CCMP2709)</name>
    <name type="common">Picoplanktonic green alga</name>
    <dbReference type="NCBI Taxonomy" id="296587"/>
    <lineage>
        <taxon>Eukaryota</taxon>
        <taxon>Viridiplantae</taxon>
        <taxon>Chlorophyta</taxon>
        <taxon>Mamiellophyceae</taxon>
        <taxon>Mamiellales</taxon>
        <taxon>Mamiellaceae</taxon>
        <taxon>Micromonas</taxon>
    </lineage>
</organism>
<keyword evidence="3" id="KW-1185">Reference proteome</keyword>
<dbReference type="EMBL" id="CP001329">
    <property type="protein sequence ID" value="ACO65423.1"/>
    <property type="molecule type" value="Genomic_DNA"/>
</dbReference>
<dbReference type="InParanoid" id="C1EBJ5"/>
<evidence type="ECO:0000256" key="1">
    <source>
        <dbReference type="SAM" id="Coils"/>
    </source>
</evidence>
<dbReference type="RefSeq" id="XP_002504165.1">
    <property type="nucleotide sequence ID" value="XM_002504119.1"/>
</dbReference>
<dbReference type="eggNOG" id="ENOG502S2UE">
    <property type="taxonomic scope" value="Eukaryota"/>
</dbReference>
<dbReference type="OrthoDB" id="204494at2759"/>
<keyword evidence="1" id="KW-0175">Coiled coil</keyword>
<proteinExistence type="predicted"/>